<gene>
    <name evidence="1" type="ORF">ENU91_06380</name>
</gene>
<comment type="caution">
    <text evidence="1">The sequence shown here is derived from an EMBL/GenBank/DDBJ whole genome shotgun (WGS) entry which is preliminary data.</text>
</comment>
<dbReference type="Pfam" id="PF20551">
    <property type="entry name" value="DUF6765"/>
    <property type="match status" value="1"/>
</dbReference>
<dbReference type="AlphaFoldDB" id="A0A7V4N3P2"/>
<accession>A0A7V4N3P2</accession>
<proteinExistence type="predicted"/>
<dbReference type="InterPro" id="IPR046653">
    <property type="entry name" value="DUF6765"/>
</dbReference>
<dbReference type="EMBL" id="DTEI01000112">
    <property type="protein sequence ID" value="HGU16257.1"/>
    <property type="molecule type" value="Genomic_DNA"/>
</dbReference>
<reference evidence="1" key="1">
    <citation type="journal article" date="2020" name="mSystems">
        <title>Genome- and Community-Level Interaction Insights into Carbon Utilization and Element Cycling Functions of Hydrothermarchaeota in Hydrothermal Sediment.</title>
        <authorList>
            <person name="Zhou Z."/>
            <person name="Liu Y."/>
            <person name="Xu W."/>
            <person name="Pan J."/>
            <person name="Luo Z.H."/>
            <person name="Li M."/>
        </authorList>
    </citation>
    <scope>NUCLEOTIDE SEQUENCE [LARGE SCALE GENOMIC DNA]</scope>
    <source>
        <strain evidence="1">SpSt-711</strain>
    </source>
</reference>
<name>A0A7V4N3P2_9BACT</name>
<sequence>MLTRANSVVAQKIIDHFLSLPLKSYSLHLLGVILHVYADTWSHQNFMGLEHDMNDVKNLKVEGETKQSIKDLLERLKEKIAEYAFPKLGHAQAGTIPDEPYRIWEYEDYKGRYFKISNLERSLDAAQNCYMVLLKFLKSFPQFSTRLSIPWQNIVNKIGELFSIKGDLEDRKTVWKEAISNGEFDFELENKDIGLSYNDREWFKAAVEVIKKEGEPDKYIRKEGFEKSNWKYFHDAAAYYRFFVLHEILPEYGIICG</sequence>
<organism evidence="1">
    <name type="scientific">Thermodesulfobacterium geofontis</name>
    <dbReference type="NCBI Taxonomy" id="1295609"/>
    <lineage>
        <taxon>Bacteria</taxon>
        <taxon>Pseudomonadati</taxon>
        <taxon>Thermodesulfobacteriota</taxon>
        <taxon>Thermodesulfobacteria</taxon>
        <taxon>Thermodesulfobacteriales</taxon>
        <taxon>Thermodesulfobacteriaceae</taxon>
        <taxon>Thermodesulfobacterium</taxon>
    </lineage>
</organism>
<evidence type="ECO:0000313" key="1">
    <source>
        <dbReference type="EMBL" id="HGU16257.1"/>
    </source>
</evidence>
<protein>
    <submittedName>
        <fullName evidence="1">Uncharacterized protein</fullName>
    </submittedName>
</protein>